<dbReference type="InterPro" id="IPR046960">
    <property type="entry name" value="PPR_At4g14850-like_plant"/>
</dbReference>
<dbReference type="PANTHER" id="PTHR47926">
    <property type="entry name" value="PENTATRICOPEPTIDE REPEAT-CONTAINING PROTEIN"/>
    <property type="match status" value="1"/>
</dbReference>
<feature type="repeat" description="PPR" evidence="2">
    <location>
        <begin position="1"/>
        <end position="34"/>
    </location>
</feature>
<dbReference type="NCBIfam" id="TIGR00756">
    <property type="entry name" value="PPR"/>
    <property type="match status" value="1"/>
</dbReference>
<keyword evidence="1" id="KW-0677">Repeat</keyword>
<dbReference type="PROSITE" id="PS51375">
    <property type="entry name" value="PPR"/>
    <property type="match status" value="1"/>
</dbReference>
<reference evidence="3" key="2">
    <citation type="submission" date="2022-01" db="EMBL/GenBank/DDBJ databases">
        <authorList>
            <person name="Yamashiro T."/>
            <person name="Shiraishi A."/>
            <person name="Satake H."/>
            <person name="Nakayama K."/>
        </authorList>
    </citation>
    <scope>NUCLEOTIDE SEQUENCE</scope>
</reference>
<dbReference type="Pfam" id="PF13041">
    <property type="entry name" value="PPR_2"/>
    <property type="match status" value="1"/>
</dbReference>
<dbReference type="InterPro" id="IPR011990">
    <property type="entry name" value="TPR-like_helical_dom_sf"/>
</dbReference>
<evidence type="ECO:0000256" key="2">
    <source>
        <dbReference type="PROSITE-ProRule" id="PRU00708"/>
    </source>
</evidence>
<protein>
    <submittedName>
        <fullName evidence="3">Pentatricopeptide repeat-containing protein</fullName>
    </submittedName>
</protein>
<evidence type="ECO:0000313" key="4">
    <source>
        <dbReference type="Proteomes" id="UP001151760"/>
    </source>
</evidence>
<proteinExistence type="predicted"/>
<dbReference type="EMBL" id="BQNB010010580">
    <property type="protein sequence ID" value="GJS79188.1"/>
    <property type="molecule type" value="Genomic_DNA"/>
</dbReference>
<accession>A0ABQ4YR02</accession>
<sequence>MVAWTTMVMGFGQNGKPREALVWFDKMMEPGMEVDEVTLACVISACGQLGATKYTKWFQGVADKAWLL</sequence>
<evidence type="ECO:0000313" key="3">
    <source>
        <dbReference type="EMBL" id="GJS79188.1"/>
    </source>
</evidence>
<name>A0ABQ4YR02_9ASTR</name>
<evidence type="ECO:0000256" key="1">
    <source>
        <dbReference type="ARBA" id="ARBA00022737"/>
    </source>
</evidence>
<comment type="caution">
    <text evidence="3">The sequence shown here is derived from an EMBL/GenBank/DDBJ whole genome shotgun (WGS) entry which is preliminary data.</text>
</comment>
<gene>
    <name evidence="3" type="ORF">Tco_0729069</name>
</gene>
<reference evidence="3" key="1">
    <citation type="journal article" date="2022" name="Int. J. Mol. Sci.">
        <title>Draft Genome of Tanacetum Coccineum: Genomic Comparison of Closely Related Tanacetum-Family Plants.</title>
        <authorList>
            <person name="Yamashiro T."/>
            <person name="Shiraishi A."/>
            <person name="Nakayama K."/>
            <person name="Satake H."/>
        </authorList>
    </citation>
    <scope>NUCLEOTIDE SEQUENCE</scope>
</reference>
<dbReference type="Gene3D" id="1.25.40.10">
    <property type="entry name" value="Tetratricopeptide repeat domain"/>
    <property type="match status" value="1"/>
</dbReference>
<dbReference type="InterPro" id="IPR002885">
    <property type="entry name" value="PPR_rpt"/>
</dbReference>
<dbReference type="PANTHER" id="PTHR47926:SF523">
    <property type="entry name" value="DYW DOMAIN-CONTAINING PROTEIN"/>
    <property type="match status" value="1"/>
</dbReference>
<organism evidence="3 4">
    <name type="scientific">Tanacetum coccineum</name>
    <dbReference type="NCBI Taxonomy" id="301880"/>
    <lineage>
        <taxon>Eukaryota</taxon>
        <taxon>Viridiplantae</taxon>
        <taxon>Streptophyta</taxon>
        <taxon>Embryophyta</taxon>
        <taxon>Tracheophyta</taxon>
        <taxon>Spermatophyta</taxon>
        <taxon>Magnoliopsida</taxon>
        <taxon>eudicotyledons</taxon>
        <taxon>Gunneridae</taxon>
        <taxon>Pentapetalae</taxon>
        <taxon>asterids</taxon>
        <taxon>campanulids</taxon>
        <taxon>Asterales</taxon>
        <taxon>Asteraceae</taxon>
        <taxon>Asteroideae</taxon>
        <taxon>Anthemideae</taxon>
        <taxon>Anthemidinae</taxon>
        <taxon>Tanacetum</taxon>
    </lineage>
</organism>
<dbReference type="Proteomes" id="UP001151760">
    <property type="component" value="Unassembled WGS sequence"/>
</dbReference>
<keyword evidence="4" id="KW-1185">Reference proteome</keyword>